<keyword evidence="2" id="KW-1185">Reference proteome</keyword>
<accession>A0A1L7XVT7</accession>
<proteinExistence type="predicted"/>
<evidence type="ECO:0000313" key="2">
    <source>
        <dbReference type="Proteomes" id="UP000184330"/>
    </source>
</evidence>
<name>A0A1L7XVT7_9HELO</name>
<organism evidence="1 2">
    <name type="scientific">Phialocephala subalpina</name>
    <dbReference type="NCBI Taxonomy" id="576137"/>
    <lineage>
        <taxon>Eukaryota</taxon>
        <taxon>Fungi</taxon>
        <taxon>Dikarya</taxon>
        <taxon>Ascomycota</taxon>
        <taxon>Pezizomycotina</taxon>
        <taxon>Leotiomycetes</taxon>
        <taxon>Helotiales</taxon>
        <taxon>Mollisiaceae</taxon>
        <taxon>Phialocephala</taxon>
        <taxon>Phialocephala fortinii species complex</taxon>
    </lineage>
</organism>
<evidence type="ECO:0000313" key="1">
    <source>
        <dbReference type="EMBL" id="CZR69110.1"/>
    </source>
</evidence>
<dbReference type="Proteomes" id="UP000184330">
    <property type="component" value="Unassembled WGS sequence"/>
</dbReference>
<dbReference type="PANTHER" id="PTHR39596">
    <property type="match status" value="1"/>
</dbReference>
<dbReference type="PANTHER" id="PTHR39596:SF2">
    <property type="entry name" value="HET DOMAIN PROTEIN (AFU_ORTHOLOGUE AFUA_1G17550)-RELATED"/>
    <property type="match status" value="1"/>
</dbReference>
<gene>
    <name evidence="1" type="ORF">PAC_19011</name>
</gene>
<protein>
    <recommendedName>
        <fullName evidence="3">Heterokaryon incompatibility domain-containing protein</fullName>
    </recommendedName>
</protein>
<dbReference type="EMBL" id="FJOG01000065">
    <property type="protein sequence ID" value="CZR69110.1"/>
    <property type="molecule type" value="Genomic_DNA"/>
</dbReference>
<dbReference type="AlphaFoldDB" id="A0A1L7XVT7"/>
<dbReference type="STRING" id="576137.A0A1L7XVT7"/>
<dbReference type="OrthoDB" id="2426273at2759"/>
<sequence length="782" mass="89951">MDQLPYPIDGPRPEVAFYARRGIFTSDAFFKIPSQRGYTDFDDLIQNGLTPTMEEEAANTFLQEWLWFALLACVLNCDINSAEFYNNKNILHTKVLNEKLHQWVERERQAQTGASTITQGRHIKASMALVSARRFLRKHLSFEPRDTDNRPGLRDESKLAERTGNLAHKVVDTTLTLSIAILGEILQRERRRLSRGEDHLEFLRDPDDEVRNWGYSRYCRDLLQSNGWCPSEIRRLESTMPGVCEVYYASFIKPPNPDGHVDCDIWMCKARRPKDSLHMAMCNQKCGGSVGLREEEIAKIIESGQTPLVTWTAAGELECKAYDLREGNVRFGAISHSWADSILHIGQDARGGNDRRILKCAVVKMQNDFNRVINNKCFPASRENVPFWVDVLCFPRQAAAKTLALRQIKDIYNKSGAVLAWDRDLLLRSKTTEAIEMNVRIRLGDWSRRLWTLLEAVLARNLYVAFKNDTLSFQEIQQARDTARDDLFHEYHHIYRAGHPFTEAIWKLRQLEDSATPEYRPQRLWTAVQFHLVDEPENQAIILASLMGLDVTELRRIGGPNEDMQIVAAKRMAKLLDLMDTTPGLGIPAGIIFLPHPKLMIEGVPETNGYAWAPQTWLTRQAHTYPLYMPLRKAGTIGKHGLLVEFPGILLHFPDGPIQERKFWVPVNQSMHEWLKVEAHQDHEQEDWKTFWEQEVCVGTELTIIKGGPDAREQWDVGVLVREKGTMRNGQVRWVEILCRVWVRLETNSDVIKRLVKGFRENSNPMVFGTKLEKQEWCIDGG</sequence>
<reference evidence="1 2" key="1">
    <citation type="submission" date="2016-03" db="EMBL/GenBank/DDBJ databases">
        <authorList>
            <person name="Ploux O."/>
        </authorList>
    </citation>
    <scope>NUCLEOTIDE SEQUENCE [LARGE SCALE GENOMIC DNA]</scope>
    <source>
        <strain evidence="1 2">UAMH 11012</strain>
    </source>
</reference>
<evidence type="ECO:0008006" key="3">
    <source>
        <dbReference type="Google" id="ProtNLM"/>
    </source>
</evidence>